<protein>
    <submittedName>
        <fullName evidence="9">ShlB/FhaC/HecB family hemolysin secretion/activation protein</fullName>
    </submittedName>
</protein>
<evidence type="ECO:0000256" key="5">
    <source>
        <dbReference type="SAM" id="SignalP"/>
    </source>
</evidence>
<dbReference type="Gene3D" id="2.40.160.50">
    <property type="entry name" value="membrane protein fhac: a member of the omp85/tpsb transporter family"/>
    <property type="match status" value="1"/>
</dbReference>
<dbReference type="GO" id="GO:0098046">
    <property type="term" value="C:type V protein secretion system complex"/>
    <property type="evidence" value="ECO:0007669"/>
    <property type="project" value="TreeGrafter"/>
</dbReference>
<dbReference type="InterPro" id="IPR051544">
    <property type="entry name" value="TPS_OM_transporter"/>
</dbReference>
<evidence type="ECO:0000256" key="2">
    <source>
        <dbReference type="ARBA" id="ARBA00022692"/>
    </source>
</evidence>
<keyword evidence="5" id="KW-0732">Signal</keyword>
<dbReference type="PANTHER" id="PTHR34597:SF1">
    <property type="entry name" value="HEME_HEMOPEXIN TRANSPORTER PROTEIN HUXB"/>
    <property type="match status" value="1"/>
</dbReference>
<dbReference type="Pfam" id="PF03865">
    <property type="entry name" value="ShlB"/>
    <property type="match status" value="1"/>
</dbReference>
<name>A0A8B6X3C2_9BURK</name>
<dbReference type="PROSITE" id="PS51257">
    <property type="entry name" value="PROKAR_LIPOPROTEIN"/>
    <property type="match status" value="1"/>
</dbReference>
<evidence type="ECO:0000256" key="4">
    <source>
        <dbReference type="SAM" id="MobiDB-lite"/>
    </source>
</evidence>
<evidence type="ECO:0000256" key="1">
    <source>
        <dbReference type="ARBA" id="ARBA00022452"/>
    </source>
</evidence>
<feature type="region of interest" description="Disordered" evidence="4">
    <location>
        <begin position="31"/>
        <end position="78"/>
    </location>
</feature>
<reference evidence="9" key="1">
    <citation type="journal article" date="2005" name="Curr. Protein Pept. Sci.">
        <title>The family of Serratia type pore forming toxins.</title>
        <authorList>
            <person name="Hertle R."/>
        </authorList>
    </citation>
    <scope>NUCLEOTIDE SEQUENCE</scope>
</reference>
<keyword evidence="8" id="KW-1185">Reference proteome</keyword>
<feature type="chain" id="PRO_5034169529" evidence="5">
    <location>
        <begin position="30"/>
        <end position="576"/>
    </location>
</feature>
<proteinExistence type="predicted"/>
<dbReference type="Pfam" id="PF08479">
    <property type="entry name" value="POTRA_2"/>
    <property type="match status" value="1"/>
</dbReference>
<sequence>MQLPVPRSAGFVRRLLPACIALSACGAQAQTAPAAPPAGLPGIGDAIRESQPPAPRRAPERPPAATIDETGQTPLSLPSGATLTLREIRLEGADFLDAASLQKELEPYLGRPLTMADIDEAAARITARYRAAGYPVARAWVPRQDASGGVLRLQVIVGRFDKLRLRNDSPVRDSMIERVLAPLVAAPAITRPALERAMLQVSELSGATLPRFIVSPGQDAGTSDLDVEVGATPRLSGFILGDNHGSRFTGERRLSAGADIASPLGLGDRLGLTVMGTQDKGLRNGRLAYGLPLTGDGLRADVALTKITYELGRDYADLDAAGRSQGVDLQFGYPLLRGRDRSLWLSVAGSARQMRDEVGLADTINPRQAKAVTLGLRYEAWGSLAGRQTYTALNAGFTDGHLAFKDAAQAAANRVGADTGGHYGRLNLGGSGNLDLGAGFTLGLNASGQKALRDKNLDSSEQFAVSGPNAVKAYREWVSADNGWLLGGELVSALPAVGPVAQTVSLFADMGRVWRQRGDWSAAPNGTRLADVGIGWAARVQALAVRFQFARAVGAEVETGNDQARTRLLLAVGATF</sequence>
<feature type="signal peptide" evidence="5">
    <location>
        <begin position="1"/>
        <end position="29"/>
    </location>
</feature>
<feature type="domain" description="Polypeptide-transport-associated ShlB-type" evidence="7">
    <location>
        <begin position="84"/>
        <end position="158"/>
    </location>
</feature>
<dbReference type="GO" id="GO:0046819">
    <property type="term" value="P:protein secretion by the type V secretion system"/>
    <property type="evidence" value="ECO:0007669"/>
    <property type="project" value="TreeGrafter"/>
</dbReference>
<keyword evidence="1" id="KW-1134">Transmembrane beta strand</keyword>
<dbReference type="OrthoDB" id="572300at2"/>
<evidence type="ECO:0000259" key="6">
    <source>
        <dbReference type="Pfam" id="PF03865"/>
    </source>
</evidence>
<reference evidence="9" key="4">
    <citation type="submission" date="2025-08" db="UniProtKB">
        <authorList>
            <consortium name="RefSeq"/>
        </authorList>
    </citation>
    <scope>IDENTIFICATION</scope>
</reference>
<dbReference type="Gene3D" id="3.10.20.310">
    <property type="entry name" value="membrane protein fhac"/>
    <property type="match status" value="1"/>
</dbReference>
<keyword evidence="1" id="KW-0472">Membrane</keyword>
<dbReference type="GO" id="GO:0008320">
    <property type="term" value="F:protein transmembrane transporter activity"/>
    <property type="evidence" value="ECO:0007669"/>
    <property type="project" value="TreeGrafter"/>
</dbReference>
<dbReference type="InterPro" id="IPR013686">
    <property type="entry name" value="Polypept-transport_assoc_ShlB"/>
</dbReference>
<evidence type="ECO:0000313" key="9">
    <source>
        <dbReference type="RefSeq" id="WP_028310878.1"/>
    </source>
</evidence>
<evidence type="ECO:0000256" key="3">
    <source>
        <dbReference type="ARBA" id="ARBA00023237"/>
    </source>
</evidence>
<feature type="domain" description="Haemolysin activator HlyB C-terminal" evidence="6">
    <location>
        <begin position="221"/>
        <end position="521"/>
    </location>
</feature>
<keyword evidence="3" id="KW-0998">Cell outer membrane</keyword>
<dbReference type="AlphaFoldDB" id="A0A8B6X3C2"/>
<accession>A0A8B6X3C2</accession>
<evidence type="ECO:0000313" key="8">
    <source>
        <dbReference type="Proteomes" id="UP000675920"/>
    </source>
</evidence>
<dbReference type="PANTHER" id="PTHR34597">
    <property type="entry name" value="SLR1661 PROTEIN"/>
    <property type="match status" value="1"/>
</dbReference>
<dbReference type="InterPro" id="IPR005565">
    <property type="entry name" value="Hemolysn_activator_HlyB_C"/>
</dbReference>
<keyword evidence="2" id="KW-0812">Transmembrane</keyword>
<dbReference type="Proteomes" id="UP000675920">
    <property type="component" value="Unplaced"/>
</dbReference>
<feature type="compositionally biased region" description="Polar residues" evidence="4">
    <location>
        <begin position="69"/>
        <end position="78"/>
    </location>
</feature>
<reference evidence="9" key="2">
    <citation type="journal article" date="2010" name="Biochim. Biophys. Acta">
        <title>Structure and evolution of mitochondrial outer membrane proteins of beta-barrel topology.</title>
        <authorList>
            <person name="Zeth K."/>
        </authorList>
    </citation>
    <scope>NUCLEOTIDE SEQUENCE</scope>
</reference>
<reference evidence="9" key="3">
    <citation type="journal article" date="2010" name="Nature">
        <title>A widespread family of polymorphic contact-dependent toxin delivery systems in bacteria.</title>
        <authorList>
            <person name="Aoki S.K."/>
            <person name="Diner E.J."/>
            <person name="de Roodenbeke C.T."/>
            <person name="Burgess B.R."/>
            <person name="Poole S.J."/>
            <person name="Braaten B.A."/>
            <person name="Jones A.M."/>
            <person name="Webb J.S."/>
            <person name="Hayes C.S."/>
            <person name="Cotter P.A."/>
            <person name="Low D.A."/>
        </authorList>
    </citation>
    <scope>NUCLEOTIDE SEQUENCE</scope>
</reference>
<evidence type="ECO:0000259" key="7">
    <source>
        <dbReference type="Pfam" id="PF08479"/>
    </source>
</evidence>
<dbReference type="RefSeq" id="WP_028310878.1">
    <property type="nucleotide sequence ID" value="NZ_AXWS01000008.1"/>
</dbReference>
<organism evidence="8 9">
    <name type="scientific">Derxia gummosa DSM 723</name>
    <dbReference type="NCBI Taxonomy" id="1121388"/>
    <lineage>
        <taxon>Bacteria</taxon>
        <taxon>Pseudomonadati</taxon>
        <taxon>Pseudomonadota</taxon>
        <taxon>Betaproteobacteria</taxon>
        <taxon>Burkholderiales</taxon>
        <taxon>Alcaligenaceae</taxon>
        <taxon>Derxia</taxon>
    </lineage>
</organism>